<evidence type="ECO:0000256" key="2">
    <source>
        <dbReference type="SAM" id="Phobius"/>
    </source>
</evidence>
<feature type="transmembrane region" description="Helical" evidence="2">
    <location>
        <begin position="22"/>
        <end position="40"/>
    </location>
</feature>
<dbReference type="AlphaFoldDB" id="A0A089RZ38"/>
<organism evidence="3 4">
    <name type="scientific">Ligilactobacillus salivarius</name>
    <dbReference type="NCBI Taxonomy" id="1624"/>
    <lineage>
        <taxon>Bacteria</taxon>
        <taxon>Bacillati</taxon>
        <taxon>Bacillota</taxon>
        <taxon>Bacilli</taxon>
        <taxon>Lactobacillales</taxon>
        <taxon>Lactobacillaceae</taxon>
        <taxon>Ligilactobacillus</taxon>
    </lineage>
</organism>
<keyword evidence="3" id="KW-0614">Plasmid</keyword>
<evidence type="ECO:0000256" key="1">
    <source>
        <dbReference type="SAM" id="Coils"/>
    </source>
</evidence>
<dbReference type="RefSeq" id="WP_044005842.1">
    <property type="nucleotide sequence ID" value="NZ_CP007648.1"/>
</dbReference>
<accession>A0A089RZ38</accession>
<reference evidence="3 4" key="1">
    <citation type="journal article" date="2014" name="BMC Genomics">
        <title>Unusual genome complexity in Lactobacillus salivarius JCM1046.</title>
        <authorList>
            <person name="Raftis E.J."/>
            <person name="Forde B.M."/>
            <person name="Claesson M.J."/>
            <person name="O'Toole P.W."/>
        </authorList>
    </citation>
    <scope>NUCLEOTIDE SEQUENCE [LARGE SCALE GENOMIC DNA]</scope>
    <source>
        <strain evidence="3 4">JCM1046</strain>
        <plasmid evidence="3 4">pMP1046B</plasmid>
    </source>
</reference>
<geneLocation type="plasmid" evidence="3 4">
    <name>pMP1046B</name>
</geneLocation>
<keyword evidence="1" id="KW-0175">Coiled coil</keyword>
<protein>
    <submittedName>
        <fullName evidence="3">Putative transmembrane protein</fullName>
    </submittedName>
</protein>
<evidence type="ECO:0000313" key="3">
    <source>
        <dbReference type="EMBL" id="AIR11707.1"/>
    </source>
</evidence>
<sequence>MFDFVDEGKRELYTFEEKHPRVFSWLSVVIFLAINTYLILNNYSWFIVDKVISWHTLGLFVTYTVMFLVIKLAMYVLDNIIWAWRVFRLLALRVDTASKSVESMTDRLEEITNQMEDDMKDILGEK</sequence>
<proteinExistence type="predicted"/>
<keyword evidence="2" id="KW-1133">Transmembrane helix</keyword>
<feature type="coiled-coil region" evidence="1">
    <location>
        <begin position="94"/>
        <end position="121"/>
    </location>
</feature>
<evidence type="ECO:0000313" key="4">
    <source>
        <dbReference type="Proteomes" id="UP000029488"/>
    </source>
</evidence>
<dbReference type="KEGG" id="lsj:LSJ_3090c"/>
<keyword evidence="2" id="KW-0472">Membrane</keyword>
<dbReference type="EMBL" id="CP007648">
    <property type="protein sequence ID" value="AIR11707.1"/>
    <property type="molecule type" value="Genomic_DNA"/>
</dbReference>
<dbReference type="Proteomes" id="UP000029488">
    <property type="component" value="Plasmid pMP1046B"/>
</dbReference>
<name>A0A089RZ38_9LACO</name>
<feature type="transmembrane region" description="Helical" evidence="2">
    <location>
        <begin position="52"/>
        <end position="77"/>
    </location>
</feature>
<gene>
    <name evidence="3" type="ORF">LSJ_3090c</name>
</gene>
<keyword evidence="2 3" id="KW-0812">Transmembrane</keyword>